<dbReference type="EMBL" id="CP012265">
    <property type="protein sequence ID" value="ALB64854.1"/>
    <property type="molecule type" value="Genomic_DNA"/>
</dbReference>
<accession>K8ABN5</accession>
<keyword evidence="2" id="KW-0614">Plasmid</keyword>
<reference evidence="2 5" key="4">
    <citation type="journal article" date="2016" name="Genome Announc.">
        <title>Fully Closed Genome Sequences of Five Type Strains of the Genus Cronobacter and One Cronobacter sakazakii Strain.</title>
        <authorList>
            <person name="Moine D."/>
            <person name="Kassam M."/>
            <person name="Baert L."/>
            <person name="Tang Y."/>
            <person name="Barretto C."/>
            <person name="Ngom Bru C."/>
            <person name="Klijn A."/>
            <person name="Descombes P."/>
        </authorList>
    </citation>
    <scope>NUCLEOTIDE SEQUENCE [LARGE SCALE GENOMIC DNA]</scope>
    <source>
        <strain evidence="2 5">LMG 26250</strain>
    </source>
</reference>
<evidence type="ECO:0000259" key="1">
    <source>
        <dbReference type="Pfam" id="PF13930"/>
    </source>
</evidence>
<dbReference type="SUPFAM" id="SSF54060">
    <property type="entry name" value="His-Me finger endonucleases"/>
    <property type="match status" value="1"/>
</dbReference>
<reference evidence="5" key="2">
    <citation type="submission" date="2015-07" db="EMBL/GenBank/DDBJ databases">
        <authorList>
            <person name="Moine D."/>
            <person name="Kassam M."/>
        </authorList>
    </citation>
    <scope>NUCLEOTIDE SEQUENCE [LARGE SCALE GENOMIC DNA]</scope>
    <source>
        <strain evidence="5">LMG 26250</strain>
        <plasmid evidence="5">pCCO1</plasmid>
    </source>
</reference>
<reference evidence="5" key="3">
    <citation type="submission" date="2015-09" db="EMBL/GenBank/DDBJ databases">
        <title>Cronobacter genome sequencing and assembly.</title>
        <authorList>
            <person name="Descombes P."/>
            <person name="Baert L."/>
            <person name="Ngom-Bru C."/>
            <person name="Barretto C."/>
        </authorList>
    </citation>
    <scope>NUCLEOTIDE SEQUENCE [LARGE SCALE GENOMIC DNA]</scope>
    <source>
        <strain evidence="5">LMG 26250</strain>
        <plasmid evidence="5">pCCO1</plasmid>
    </source>
</reference>
<dbReference type="PATRIC" id="fig|1073999.7.peg.4198"/>
<dbReference type="InterPro" id="IPR044929">
    <property type="entry name" value="DNA/RNA_non-sp_Endonuclease_sf"/>
</dbReference>
<evidence type="ECO:0000313" key="3">
    <source>
        <dbReference type="EMBL" id="CCJ73164.1"/>
    </source>
</evidence>
<dbReference type="Pfam" id="PF13930">
    <property type="entry name" value="Endonuclea_NS_2"/>
    <property type="match status" value="1"/>
</dbReference>
<reference evidence="3" key="1">
    <citation type="submission" date="2012-07" db="EMBL/GenBank/DDBJ databases">
        <authorList>
            <person name="Cummings C."/>
        </authorList>
    </citation>
    <scope>NUCLEOTIDE SEQUENCE</scope>
    <source>
        <strain evidence="3">1330</strain>
    </source>
</reference>
<dbReference type="EMBL" id="CAKW01000092">
    <property type="protein sequence ID" value="CCJ73164.1"/>
    <property type="molecule type" value="Genomic_DNA"/>
</dbReference>
<gene>
    <name evidence="2" type="ORF">AFK62_20100</name>
    <name evidence="3" type="ORF">BN137_2536</name>
</gene>
<evidence type="ECO:0000313" key="4">
    <source>
        <dbReference type="Proteomes" id="UP000009340"/>
    </source>
</evidence>
<dbReference type="AlphaFoldDB" id="K8ABN5"/>
<keyword evidence="5" id="KW-1185">Reference proteome</keyword>
<organism evidence="3 4">
    <name type="scientific">Cronobacter condimenti 1330</name>
    <dbReference type="NCBI Taxonomy" id="1073999"/>
    <lineage>
        <taxon>Bacteria</taxon>
        <taxon>Pseudomonadati</taxon>
        <taxon>Pseudomonadota</taxon>
        <taxon>Gammaproteobacteria</taxon>
        <taxon>Enterobacterales</taxon>
        <taxon>Enterobacteriaceae</taxon>
        <taxon>Cronobacter</taxon>
    </lineage>
</organism>
<dbReference type="InterPro" id="IPR044927">
    <property type="entry name" value="Endonuclea_NS_2"/>
</dbReference>
<protein>
    <submittedName>
        <fullName evidence="2 3">Cytosolic protein</fullName>
    </submittedName>
</protein>
<dbReference type="Gene3D" id="3.40.570.10">
    <property type="entry name" value="Extracellular Endonuclease, subunit A"/>
    <property type="match status" value="1"/>
</dbReference>
<feature type="domain" description="Type VII secretion system protein EssD-like" evidence="1">
    <location>
        <begin position="2"/>
        <end position="111"/>
    </location>
</feature>
<dbReference type="Proteomes" id="UP000067320">
    <property type="component" value="Plasmid pCCO1"/>
</dbReference>
<geneLocation type="plasmid" evidence="2 5">
    <name>pCCO1</name>
</geneLocation>
<dbReference type="Proteomes" id="UP000009340">
    <property type="component" value="Unassembled WGS sequence"/>
</dbReference>
<dbReference type="InterPro" id="IPR044925">
    <property type="entry name" value="His-Me_finger_sf"/>
</dbReference>
<name>K8ABN5_9ENTR</name>
<evidence type="ECO:0000313" key="2">
    <source>
        <dbReference type="EMBL" id="ALB64854.1"/>
    </source>
</evidence>
<sequence length="127" mass="13647">MTDNHGRVASVEADLSLLTKDRNKYQQCKAGKCGVSGDEGGHLIASIFGGLGEKLNIVPMNGNLNKGAWKQMENTWAIALKEGKQVKVKIDPVYSEIGGRPESFNVSYSINGGQPIERTFINAPGGK</sequence>
<evidence type="ECO:0000313" key="5">
    <source>
        <dbReference type="Proteomes" id="UP000067320"/>
    </source>
</evidence>
<dbReference type="KEGG" id="ccon:AFK62_20100"/>
<dbReference type="eggNOG" id="COG1864">
    <property type="taxonomic scope" value="Bacteria"/>
</dbReference>
<dbReference type="RefSeq" id="WP_007675016.1">
    <property type="nucleotide sequence ID" value="NZ_CP012265.1"/>
</dbReference>
<proteinExistence type="predicted"/>